<dbReference type="GO" id="GO:0005524">
    <property type="term" value="F:ATP binding"/>
    <property type="evidence" value="ECO:0007669"/>
    <property type="project" value="UniProtKB-KW"/>
</dbReference>
<evidence type="ECO:0000256" key="6">
    <source>
        <dbReference type="ARBA" id="ARBA00022990"/>
    </source>
</evidence>
<accession>A0A0N0IQW7</accession>
<dbReference type="Gene3D" id="3.40.50.12780">
    <property type="entry name" value="N-terminal domain of ligase-like"/>
    <property type="match status" value="1"/>
</dbReference>
<dbReference type="InterPro" id="IPR000873">
    <property type="entry name" value="AMP-dep_synth/lig_dom"/>
</dbReference>
<keyword evidence="7" id="KW-1133">Transmembrane helix</keyword>
<dbReference type="AlphaFoldDB" id="A0A0N0IQW7"/>
<dbReference type="Pfam" id="PF16177">
    <property type="entry name" value="ACAS_N"/>
    <property type="match status" value="1"/>
</dbReference>
<keyword evidence="6" id="KW-0007">Acetylation</keyword>
<evidence type="ECO:0000259" key="10">
    <source>
        <dbReference type="Pfam" id="PF16177"/>
    </source>
</evidence>
<proteinExistence type="inferred from homology"/>
<feature type="domain" description="Acetyl-coenzyme A synthetase N-terminal" evidence="10">
    <location>
        <begin position="30"/>
        <end position="81"/>
    </location>
</feature>
<evidence type="ECO:0000313" key="12">
    <source>
        <dbReference type="Proteomes" id="UP000053099"/>
    </source>
</evidence>
<sequence length="627" mass="70127">MAVQKLLKAEERLWAPEEVRLRANLQNFPEEYRRSLEDPEGFWGEWARRFYWEKPFEKVLEWNLPEHRWFLGGTTNAVYNALERNVERGLRNKVALLYLSEDGREEKLTYGELLDRVRRLATGLRRLGVEKGDRVVIYMPLTLEGILAMLATAYLGAIHSVVYAGLGVSALRERILDAGAKLLIAGDVSYRRGKGVDLRSIVEEAIKDLPLKVVWFQRAFQAELPEGHYDFQEILWGSPPEARAEMVGAEHPLFILYTSGSTGKPKGVVHVHGGYMVGTTYHLRTFFDVKDDDVFWTTSDIGWIVGHSYIVYAPLLEGVTSLLREGAPDYPDPGAFWQVVERYRVNVMFTAPTAVRLFMKFGPEWPARYDLSSLRLIAVAGEPLNPEALRWAYQHLVDGGRRGFVADNWWQTELGGPTLGTPLVLPAKPGFAGVALPGVEAEVVDEEGRPVPPGQGGLLVLKRPFPHMMRTVWGNHERYLQYWREVPGNVYASGDIASKDEEGYFSVLGRADDVLNVAGHRIGTADVESALVSHPAVAEAAVIGVPDPLKGEAIKAFVVLRLGQTPSEELKESLIAHVRRELGPIATPSEIVFLDKLPKTRSGKILRRLLKAQELGKDPGDLSTLEE</sequence>
<dbReference type="InterPro" id="IPR020845">
    <property type="entry name" value="AMP-binding_CS"/>
</dbReference>
<feature type="transmembrane region" description="Helical" evidence="7">
    <location>
        <begin position="135"/>
        <end position="157"/>
    </location>
</feature>
<dbReference type="GO" id="GO:0003987">
    <property type="term" value="F:acetate-CoA ligase activity"/>
    <property type="evidence" value="ECO:0007669"/>
    <property type="project" value="UniProtKB-EC"/>
</dbReference>
<dbReference type="SUPFAM" id="SSF56801">
    <property type="entry name" value="Acetyl-CoA synthetase-like"/>
    <property type="match status" value="1"/>
</dbReference>
<evidence type="ECO:0000256" key="7">
    <source>
        <dbReference type="SAM" id="Phobius"/>
    </source>
</evidence>
<keyword evidence="5" id="KW-0067">ATP-binding</keyword>
<gene>
    <name evidence="11" type="ORF">AN926_05255</name>
</gene>
<reference evidence="11 12" key="1">
    <citation type="submission" date="2015-09" db="EMBL/GenBank/DDBJ databases">
        <title>Draft genome sequence of Thermus scotoductus strain K1 isolated from a geothermal spring in Nagorno-Karabakh, Armenia.</title>
        <authorList>
            <person name="Saghatelyan A."/>
            <person name="Poghosyan L."/>
            <person name="Panosyan H."/>
            <person name="Birkeland N.-K."/>
        </authorList>
    </citation>
    <scope>NUCLEOTIDE SEQUENCE [LARGE SCALE GENOMIC DNA]</scope>
    <source>
        <strain evidence="11 12">K1</strain>
    </source>
</reference>
<evidence type="ECO:0000259" key="9">
    <source>
        <dbReference type="Pfam" id="PF13193"/>
    </source>
</evidence>
<dbReference type="Gene3D" id="3.30.300.30">
    <property type="match status" value="1"/>
</dbReference>
<dbReference type="Pfam" id="PF00501">
    <property type="entry name" value="AMP-binding"/>
    <property type="match status" value="1"/>
</dbReference>
<dbReference type="PANTHER" id="PTHR24095:SF14">
    <property type="entry name" value="ACETYL-COENZYME A SYNTHETASE 1"/>
    <property type="match status" value="1"/>
</dbReference>
<dbReference type="InterPro" id="IPR032387">
    <property type="entry name" value="ACAS_N"/>
</dbReference>
<comment type="caution">
    <text evidence="11">The sequence shown here is derived from an EMBL/GenBank/DDBJ whole genome shotgun (WGS) entry which is preliminary data.</text>
</comment>
<dbReference type="EC" id="6.2.1.1" evidence="2"/>
<feature type="domain" description="AMP-dependent synthetase/ligase" evidence="8">
    <location>
        <begin position="83"/>
        <end position="472"/>
    </location>
</feature>
<dbReference type="PANTHER" id="PTHR24095">
    <property type="entry name" value="ACETYL-COENZYME A SYNTHETASE"/>
    <property type="match status" value="1"/>
</dbReference>
<dbReference type="InterPro" id="IPR045851">
    <property type="entry name" value="AMP-bd_C_sf"/>
</dbReference>
<evidence type="ECO:0000313" key="11">
    <source>
        <dbReference type="EMBL" id="KPD32175.1"/>
    </source>
</evidence>
<dbReference type="GO" id="GO:0005829">
    <property type="term" value="C:cytosol"/>
    <property type="evidence" value="ECO:0007669"/>
    <property type="project" value="TreeGrafter"/>
</dbReference>
<evidence type="ECO:0000256" key="4">
    <source>
        <dbReference type="ARBA" id="ARBA00022741"/>
    </source>
</evidence>
<protein>
    <recommendedName>
        <fullName evidence="2">acetate--CoA ligase</fullName>
        <ecNumber evidence="2">6.2.1.1</ecNumber>
    </recommendedName>
</protein>
<keyword evidence="7" id="KW-0812">Transmembrane</keyword>
<evidence type="ECO:0000259" key="8">
    <source>
        <dbReference type="Pfam" id="PF00501"/>
    </source>
</evidence>
<dbReference type="EMBL" id="LJJR01000012">
    <property type="protein sequence ID" value="KPD32175.1"/>
    <property type="molecule type" value="Genomic_DNA"/>
</dbReference>
<dbReference type="Pfam" id="PF13193">
    <property type="entry name" value="AMP-binding_C"/>
    <property type="match status" value="1"/>
</dbReference>
<evidence type="ECO:0000256" key="2">
    <source>
        <dbReference type="ARBA" id="ARBA00013275"/>
    </source>
</evidence>
<evidence type="ECO:0000256" key="5">
    <source>
        <dbReference type="ARBA" id="ARBA00022840"/>
    </source>
</evidence>
<dbReference type="NCBIfam" id="NF001208">
    <property type="entry name" value="PRK00174.1"/>
    <property type="match status" value="1"/>
</dbReference>
<comment type="similarity">
    <text evidence="1">Belongs to the ATP-dependent AMP-binding enzyme family.</text>
</comment>
<organism evidence="11 12">
    <name type="scientific">Thermus scotoductus</name>
    <dbReference type="NCBI Taxonomy" id="37636"/>
    <lineage>
        <taxon>Bacteria</taxon>
        <taxon>Thermotogati</taxon>
        <taxon>Deinococcota</taxon>
        <taxon>Deinococci</taxon>
        <taxon>Thermales</taxon>
        <taxon>Thermaceae</taxon>
        <taxon>Thermus</taxon>
    </lineage>
</organism>
<keyword evidence="4" id="KW-0547">Nucleotide-binding</keyword>
<dbReference type="InterPro" id="IPR042099">
    <property type="entry name" value="ANL_N_sf"/>
</dbReference>
<keyword evidence="3 11" id="KW-0436">Ligase</keyword>
<keyword evidence="7" id="KW-0472">Membrane</keyword>
<dbReference type="PROSITE" id="PS00455">
    <property type="entry name" value="AMP_BINDING"/>
    <property type="match status" value="1"/>
</dbReference>
<name>A0A0N0IQW7_THESC</name>
<dbReference type="PATRIC" id="fig|37636.3.peg.111"/>
<dbReference type="Proteomes" id="UP000053099">
    <property type="component" value="Unassembled WGS sequence"/>
</dbReference>
<evidence type="ECO:0000256" key="1">
    <source>
        <dbReference type="ARBA" id="ARBA00006432"/>
    </source>
</evidence>
<evidence type="ECO:0000256" key="3">
    <source>
        <dbReference type="ARBA" id="ARBA00022598"/>
    </source>
</evidence>
<feature type="domain" description="AMP-binding enzyme C-terminal" evidence="9">
    <location>
        <begin position="527"/>
        <end position="604"/>
    </location>
</feature>
<dbReference type="GO" id="GO:0006085">
    <property type="term" value="P:acetyl-CoA biosynthetic process"/>
    <property type="evidence" value="ECO:0007669"/>
    <property type="project" value="TreeGrafter"/>
</dbReference>
<dbReference type="InterPro" id="IPR025110">
    <property type="entry name" value="AMP-bd_C"/>
</dbReference>